<proteinExistence type="predicted"/>
<dbReference type="EMBL" id="QSFD01000001">
    <property type="protein sequence ID" value="RHA20594.1"/>
    <property type="molecule type" value="Genomic_DNA"/>
</dbReference>
<reference evidence="2 3" key="1">
    <citation type="submission" date="2018-08" db="EMBL/GenBank/DDBJ databases">
        <title>A genome reference for cultivated species of the human gut microbiota.</title>
        <authorList>
            <person name="Zou Y."/>
            <person name="Xue W."/>
            <person name="Luo G."/>
        </authorList>
    </citation>
    <scope>NUCLEOTIDE SEQUENCE [LARGE SCALE GENOMIC DNA]</scope>
    <source>
        <strain evidence="2 3">AM44-11BH</strain>
    </source>
</reference>
<sequence>MIIIDAGVEREATAEEEVYIKKMHFYDEMMEKKMELSSLEKQLSDGDYKIIKSYECSLMNIEIPYDIEQLHSERQNMRDRINSLREEIADYESKWEEMERKEANDSN</sequence>
<evidence type="ECO:0000256" key="1">
    <source>
        <dbReference type="SAM" id="Coils"/>
    </source>
</evidence>
<dbReference type="Proteomes" id="UP000284779">
    <property type="component" value="Unassembled WGS sequence"/>
</dbReference>
<comment type="caution">
    <text evidence="2">The sequence shown here is derived from an EMBL/GenBank/DDBJ whole genome shotgun (WGS) entry which is preliminary data.</text>
</comment>
<keyword evidence="1" id="KW-0175">Coiled coil</keyword>
<gene>
    <name evidence="2" type="ORF">DW944_00025</name>
</gene>
<organism evidence="2 3">
    <name type="scientific">Eubacterium ventriosum</name>
    <dbReference type="NCBI Taxonomy" id="39496"/>
    <lineage>
        <taxon>Bacteria</taxon>
        <taxon>Bacillati</taxon>
        <taxon>Bacillota</taxon>
        <taxon>Clostridia</taxon>
        <taxon>Eubacteriales</taxon>
        <taxon>Eubacteriaceae</taxon>
        <taxon>Eubacterium</taxon>
    </lineage>
</organism>
<feature type="coiled-coil region" evidence="1">
    <location>
        <begin position="67"/>
        <end position="101"/>
    </location>
</feature>
<keyword evidence="3" id="KW-1185">Reference proteome</keyword>
<dbReference type="RefSeq" id="WP_117969161.1">
    <property type="nucleotide sequence ID" value="NZ_CATWJF010000046.1"/>
</dbReference>
<name>A0A413RCW8_9FIRM</name>
<evidence type="ECO:0000313" key="2">
    <source>
        <dbReference type="EMBL" id="RHA20594.1"/>
    </source>
</evidence>
<accession>A0A413RCW8</accession>
<evidence type="ECO:0000313" key="3">
    <source>
        <dbReference type="Proteomes" id="UP000284779"/>
    </source>
</evidence>
<dbReference type="AlphaFoldDB" id="A0A413RCW8"/>
<protein>
    <submittedName>
        <fullName evidence="2">Uncharacterized protein</fullName>
    </submittedName>
</protein>